<gene>
    <name evidence="7 10" type="primary">sbcD</name>
    <name evidence="10" type="ORF">GCM10011575_30450</name>
</gene>
<feature type="domain" description="Calcineurin-like phosphoesterase" evidence="8">
    <location>
        <begin position="1"/>
        <end position="88"/>
    </location>
</feature>
<evidence type="ECO:0000256" key="5">
    <source>
        <dbReference type="ARBA" id="ARBA00022801"/>
    </source>
</evidence>
<organism evidence="10 11">
    <name type="scientific">Microlunatus endophyticus</name>
    <dbReference type="NCBI Taxonomy" id="1716077"/>
    <lineage>
        <taxon>Bacteria</taxon>
        <taxon>Bacillati</taxon>
        <taxon>Actinomycetota</taxon>
        <taxon>Actinomycetes</taxon>
        <taxon>Propionibacteriales</taxon>
        <taxon>Propionibacteriaceae</taxon>
        <taxon>Microlunatus</taxon>
    </lineage>
</organism>
<protein>
    <recommendedName>
        <fullName evidence="3 7">Nuclease SbcCD subunit D</fullName>
    </recommendedName>
</protein>
<feature type="domain" description="Nuclease SbcCD subunit D C-terminal" evidence="9">
    <location>
        <begin position="279"/>
        <end position="362"/>
    </location>
</feature>
<sequence length="386" mass="42219">MRILHTADWHVGKVLKGRPRLDEHDAVLRDIVRVAHDEDVDVVLVAGDLFDTSAPTPDAQRLVMRTLLELHHDGRQVIAEAGNHDNPRQLDVFRPVMGELGITIVGAPVRPDDGGQLTIKTRSGEEARIAILPFISQRNAITASQAITRTEAEINRDYSDNIKRMIDALTAGFGSGRAVNLFMTHAMLYGGSKGGGERGSQTIFEYALPATHFPSYLHYAALGHLHRRQQIAGPAPLHYSGSPLQIDFGEGENTSVAVIIEVTADTPAKTKDVEITGGRRLRTVRGTLADLENLTVGDTDWLRVIISEKPRAGLADDVRELLPGTLEVRIDPEFSRPAGAANSSQRIGRSPVELFTDYLTSQNRGDVDRLTRRFAELLDEVQGAGA</sequence>
<dbReference type="AlphaFoldDB" id="A0A917SCY2"/>
<dbReference type="PANTHER" id="PTHR30337">
    <property type="entry name" value="COMPONENT OF ATP-DEPENDENT DSDNA EXONUCLEASE"/>
    <property type="match status" value="1"/>
</dbReference>
<evidence type="ECO:0000256" key="1">
    <source>
        <dbReference type="ARBA" id="ARBA00010555"/>
    </source>
</evidence>
<dbReference type="GO" id="GO:0008408">
    <property type="term" value="F:3'-5' exonuclease activity"/>
    <property type="evidence" value="ECO:0007669"/>
    <property type="project" value="InterPro"/>
</dbReference>
<dbReference type="RefSeq" id="WP_188896223.1">
    <property type="nucleotide sequence ID" value="NZ_BMMZ01000007.1"/>
</dbReference>
<evidence type="ECO:0000259" key="9">
    <source>
        <dbReference type="Pfam" id="PF12320"/>
    </source>
</evidence>
<evidence type="ECO:0000313" key="10">
    <source>
        <dbReference type="EMBL" id="GGL69809.1"/>
    </source>
</evidence>
<dbReference type="InterPro" id="IPR004593">
    <property type="entry name" value="SbcD"/>
</dbReference>
<evidence type="ECO:0000313" key="11">
    <source>
        <dbReference type="Proteomes" id="UP000613840"/>
    </source>
</evidence>
<dbReference type="Proteomes" id="UP000613840">
    <property type="component" value="Unassembled WGS sequence"/>
</dbReference>
<dbReference type="PANTHER" id="PTHR30337:SF0">
    <property type="entry name" value="NUCLEASE SBCCD SUBUNIT D"/>
    <property type="match status" value="1"/>
</dbReference>
<name>A0A917SCY2_9ACTN</name>
<dbReference type="GO" id="GO:0006260">
    <property type="term" value="P:DNA replication"/>
    <property type="evidence" value="ECO:0007669"/>
    <property type="project" value="UniProtKB-KW"/>
</dbReference>
<comment type="similarity">
    <text evidence="1 7">Belongs to the SbcD family.</text>
</comment>
<comment type="caution">
    <text evidence="10">The sequence shown here is derived from an EMBL/GenBank/DDBJ whole genome shotgun (WGS) entry which is preliminary data.</text>
</comment>
<dbReference type="CDD" id="cd00840">
    <property type="entry name" value="MPP_Mre11_N"/>
    <property type="match status" value="1"/>
</dbReference>
<dbReference type="InterPro" id="IPR029052">
    <property type="entry name" value="Metallo-depent_PP-like"/>
</dbReference>
<evidence type="ECO:0000256" key="6">
    <source>
        <dbReference type="ARBA" id="ARBA00022839"/>
    </source>
</evidence>
<reference evidence="10" key="1">
    <citation type="journal article" date="2014" name="Int. J. Syst. Evol. Microbiol.">
        <title>Complete genome sequence of Corynebacterium casei LMG S-19264T (=DSM 44701T), isolated from a smear-ripened cheese.</title>
        <authorList>
            <consortium name="US DOE Joint Genome Institute (JGI-PGF)"/>
            <person name="Walter F."/>
            <person name="Albersmeier A."/>
            <person name="Kalinowski J."/>
            <person name="Ruckert C."/>
        </authorList>
    </citation>
    <scope>NUCLEOTIDE SEQUENCE</scope>
    <source>
        <strain evidence="10">CGMCC 4.7306</strain>
    </source>
</reference>
<keyword evidence="6 7" id="KW-0269">Exonuclease</keyword>
<proteinExistence type="inferred from homology"/>
<dbReference type="GO" id="GO:0004519">
    <property type="term" value="F:endonuclease activity"/>
    <property type="evidence" value="ECO:0007669"/>
    <property type="project" value="UniProtKB-KW"/>
</dbReference>
<keyword evidence="7" id="KW-0255">Endonuclease</keyword>
<accession>A0A917SCY2</accession>
<dbReference type="InterPro" id="IPR026843">
    <property type="entry name" value="SbcD_C"/>
</dbReference>
<dbReference type="InterPro" id="IPR004843">
    <property type="entry name" value="Calcineurin-like_PHP"/>
</dbReference>
<dbReference type="Pfam" id="PF00149">
    <property type="entry name" value="Metallophos"/>
    <property type="match status" value="1"/>
</dbReference>
<reference evidence="10" key="2">
    <citation type="submission" date="2020-09" db="EMBL/GenBank/DDBJ databases">
        <authorList>
            <person name="Sun Q."/>
            <person name="Zhou Y."/>
        </authorList>
    </citation>
    <scope>NUCLEOTIDE SEQUENCE</scope>
    <source>
        <strain evidence="10">CGMCC 4.7306</strain>
    </source>
</reference>
<evidence type="ECO:0000259" key="8">
    <source>
        <dbReference type="Pfam" id="PF00149"/>
    </source>
</evidence>
<dbReference type="EMBL" id="BMMZ01000007">
    <property type="protein sequence ID" value="GGL69809.1"/>
    <property type="molecule type" value="Genomic_DNA"/>
</dbReference>
<evidence type="ECO:0000256" key="2">
    <source>
        <dbReference type="ARBA" id="ARBA00011322"/>
    </source>
</evidence>
<keyword evidence="5 7" id="KW-0378">Hydrolase</keyword>
<evidence type="ECO:0000256" key="4">
    <source>
        <dbReference type="ARBA" id="ARBA00022722"/>
    </source>
</evidence>
<comment type="subunit">
    <text evidence="2 7">Heterodimer of SbcC and SbcD.</text>
</comment>
<dbReference type="InterPro" id="IPR041796">
    <property type="entry name" value="Mre11_N"/>
</dbReference>
<keyword evidence="11" id="KW-1185">Reference proteome</keyword>
<dbReference type="NCBIfam" id="TIGR00619">
    <property type="entry name" value="sbcd"/>
    <property type="match status" value="1"/>
</dbReference>
<evidence type="ECO:0000256" key="7">
    <source>
        <dbReference type="RuleBase" id="RU363069"/>
    </source>
</evidence>
<keyword evidence="7" id="KW-0235">DNA replication</keyword>
<dbReference type="GO" id="GO:0006310">
    <property type="term" value="P:DNA recombination"/>
    <property type="evidence" value="ECO:0007669"/>
    <property type="project" value="UniProtKB-KW"/>
</dbReference>
<dbReference type="Gene3D" id="3.60.21.10">
    <property type="match status" value="1"/>
</dbReference>
<keyword evidence="4 7" id="KW-0540">Nuclease</keyword>
<keyword evidence="7" id="KW-0233">DNA recombination</keyword>
<dbReference type="Pfam" id="PF12320">
    <property type="entry name" value="SbcD_C"/>
    <property type="match status" value="1"/>
</dbReference>
<evidence type="ECO:0000256" key="3">
    <source>
        <dbReference type="ARBA" id="ARBA00013365"/>
    </source>
</evidence>
<dbReference type="InterPro" id="IPR050535">
    <property type="entry name" value="DNA_Repair-Maintenance_Comp"/>
</dbReference>
<dbReference type="SUPFAM" id="SSF56300">
    <property type="entry name" value="Metallo-dependent phosphatases"/>
    <property type="match status" value="1"/>
</dbReference>
<comment type="function">
    <text evidence="7">SbcCD cleaves DNA hairpin structures. These structures can inhibit DNA replication and are intermediates in certain DNA recombination reactions. The complex acts as a 3'-&gt;5' double strand exonuclease that can open hairpins. It also has a 5' single-strand endonuclease activity.</text>
</comment>